<sequence>MAHEAIREYEVLPPRKIPRKHVLHLGLNEVLQGTVEDLTAKLEETWKERGAEPTPPRLGEGLRTSPLLLSDVIAPCPGNFEAPNYLASRQMALVATTSYANPGGKPSPFLRVAYSTCAPCFFVVVRPFALLLVAAPVFDELISLTNAYCNMGRCCVPNCRGNYGNGPKVRLFSFPRDVKRRAEWQRAVRRRDVDVGLLKDPKCAPLVSDDVCIPGEIRDVRVLDNLLDDVERYIEKKAHQEEDKVGKMLGMAFSSLDDICDDELHDDQRADALTFLKEQCKLLTKKSRGLVLQ</sequence>
<name>A0AC60QPS9_IXOPE</name>
<proteinExistence type="predicted"/>
<gene>
    <name evidence="1" type="ORF">HPB47_016870</name>
</gene>
<protein>
    <submittedName>
        <fullName evidence="1">Uncharacterized protein</fullName>
    </submittedName>
</protein>
<comment type="caution">
    <text evidence="1">The sequence shown here is derived from an EMBL/GenBank/DDBJ whole genome shotgun (WGS) entry which is preliminary data.</text>
</comment>
<dbReference type="Proteomes" id="UP000805193">
    <property type="component" value="Unassembled WGS sequence"/>
</dbReference>
<organism evidence="1 2">
    <name type="scientific">Ixodes persulcatus</name>
    <name type="common">Taiga tick</name>
    <dbReference type="NCBI Taxonomy" id="34615"/>
    <lineage>
        <taxon>Eukaryota</taxon>
        <taxon>Metazoa</taxon>
        <taxon>Ecdysozoa</taxon>
        <taxon>Arthropoda</taxon>
        <taxon>Chelicerata</taxon>
        <taxon>Arachnida</taxon>
        <taxon>Acari</taxon>
        <taxon>Parasitiformes</taxon>
        <taxon>Ixodida</taxon>
        <taxon>Ixodoidea</taxon>
        <taxon>Ixodidae</taxon>
        <taxon>Ixodinae</taxon>
        <taxon>Ixodes</taxon>
    </lineage>
</organism>
<evidence type="ECO:0000313" key="1">
    <source>
        <dbReference type="EMBL" id="KAG0438799.1"/>
    </source>
</evidence>
<evidence type="ECO:0000313" key="2">
    <source>
        <dbReference type="Proteomes" id="UP000805193"/>
    </source>
</evidence>
<reference evidence="1 2" key="1">
    <citation type="journal article" date="2020" name="Cell">
        <title>Large-Scale Comparative Analyses of Tick Genomes Elucidate Their Genetic Diversity and Vector Capacities.</title>
        <authorList>
            <consortium name="Tick Genome and Microbiome Consortium (TIGMIC)"/>
            <person name="Jia N."/>
            <person name="Wang J."/>
            <person name="Shi W."/>
            <person name="Du L."/>
            <person name="Sun Y."/>
            <person name="Zhan W."/>
            <person name="Jiang J.F."/>
            <person name="Wang Q."/>
            <person name="Zhang B."/>
            <person name="Ji P."/>
            <person name="Bell-Sakyi L."/>
            <person name="Cui X.M."/>
            <person name="Yuan T.T."/>
            <person name="Jiang B.G."/>
            <person name="Yang W.F."/>
            <person name="Lam T.T."/>
            <person name="Chang Q.C."/>
            <person name="Ding S.J."/>
            <person name="Wang X.J."/>
            <person name="Zhu J.G."/>
            <person name="Ruan X.D."/>
            <person name="Zhao L."/>
            <person name="Wei J.T."/>
            <person name="Ye R.Z."/>
            <person name="Que T.C."/>
            <person name="Du C.H."/>
            <person name="Zhou Y.H."/>
            <person name="Cheng J.X."/>
            <person name="Dai P.F."/>
            <person name="Guo W.B."/>
            <person name="Han X.H."/>
            <person name="Huang E.J."/>
            <person name="Li L.F."/>
            <person name="Wei W."/>
            <person name="Gao Y.C."/>
            <person name="Liu J.Z."/>
            <person name="Shao H.Z."/>
            <person name="Wang X."/>
            <person name="Wang C.C."/>
            <person name="Yang T.C."/>
            <person name="Huo Q.B."/>
            <person name="Li W."/>
            <person name="Chen H.Y."/>
            <person name="Chen S.E."/>
            <person name="Zhou L.G."/>
            <person name="Ni X.B."/>
            <person name="Tian J.H."/>
            <person name="Sheng Y."/>
            <person name="Liu T."/>
            <person name="Pan Y.S."/>
            <person name="Xia L.Y."/>
            <person name="Li J."/>
            <person name="Zhao F."/>
            <person name="Cao W.C."/>
        </authorList>
    </citation>
    <scope>NUCLEOTIDE SEQUENCE [LARGE SCALE GENOMIC DNA]</scope>
    <source>
        <strain evidence="1">Iper-2018</strain>
    </source>
</reference>
<dbReference type="EMBL" id="JABSTQ010005675">
    <property type="protein sequence ID" value="KAG0438799.1"/>
    <property type="molecule type" value="Genomic_DNA"/>
</dbReference>
<keyword evidence="2" id="KW-1185">Reference proteome</keyword>
<accession>A0AC60QPS9</accession>